<reference evidence="3" key="1">
    <citation type="journal article" date="2008" name="Nat. Genet.">
        <title>The Pristionchus pacificus genome provides a unique perspective on nematode lifestyle and parasitism.</title>
        <authorList>
            <person name="Dieterich C."/>
            <person name="Clifton S.W."/>
            <person name="Schuster L.N."/>
            <person name="Chinwalla A."/>
            <person name="Delehaunty K."/>
            <person name="Dinkelacker I."/>
            <person name="Fulton L."/>
            <person name="Fulton R."/>
            <person name="Godfrey J."/>
            <person name="Minx P."/>
            <person name="Mitreva M."/>
            <person name="Roeseler W."/>
            <person name="Tian H."/>
            <person name="Witte H."/>
            <person name="Yang S.P."/>
            <person name="Wilson R.K."/>
            <person name="Sommer R.J."/>
        </authorList>
    </citation>
    <scope>NUCLEOTIDE SEQUENCE [LARGE SCALE GENOMIC DNA]</scope>
    <source>
        <strain evidence="3">PS312</strain>
    </source>
</reference>
<feature type="compositionally biased region" description="Basic residues" evidence="1">
    <location>
        <begin position="101"/>
        <end position="111"/>
    </location>
</feature>
<evidence type="ECO:0000313" key="3">
    <source>
        <dbReference type="Proteomes" id="UP000005239"/>
    </source>
</evidence>
<accession>A0A2A6CUI9</accession>
<feature type="compositionally biased region" description="Acidic residues" evidence="1">
    <location>
        <begin position="73"/>
        <end position="84"/>
    </location>
</feature>
<dbReference type="EnsemblMetazoa" id="PPA46226.1">
    <property type="protein sequence ID" value="PPA46226.1"/>
    <property type="gene ID" value="WBGene00284595"/>
</dbReference>
<name>A0A2A6CUI9_PRIPA</name>
<organism evidence="2 3">
    <name type="scientific">Pristionchus pacificus</name>
    <name type="common">Parasitic nematode worm</name>
    <dbReference type="NCBI Taxonomy" id="54126"/>
    <lineage>
        <taxon>Eukaryota</taxon>
        <taxon>Metazoa</taxon>
        <taxon>Ecdysozoa</taxon>
        <taxon>Nematoda</taxon>
        <taxon>Chromadorea</taxon>
        <taxon>Rhabditida</taxon>
        <taxon>Rhabditina</taxon>
        <taxon>Diplogasteromorpha</taxon>
        <taxon>Diplogasteroidea</taxon>
        <taxon>Neodiplogasteridae</taxon>
        <taxon>Pristionchus</taxon>
    </lineage>
</organism>
<reference evidence="2" key="2">
    <citation type="submission" date="2022-06" db="UniProtKB">
        <authorList>
            <consortium name="EnsemblMetazoa"/>
        </authorList>
    </citation>
    <scope>IDENTIFICATION</scope>
    <source>
        <strain evidence="2">PS312</strain>
    </source>
</reference>
<dbReference type="AlphaFoldDB" id="A0A2A6CUI9"/>
<feature type="compositionally biased region" description="Acidic residues" evidence="1">
    <location>
        <begin position="28"/>
        <end position="48"/>
    </location>
</feature>
<protein>
    <submittedName>
        <fullName evidence="2">Uncharacterized protein</fullName>
    </submittedName>
</protein>
<feature type="compositionally biased region" description="Basic and acidic residues" evidence="1">
    <location>
        <begin position="1"/>
        <end position="27"/>
    </location>
</feature>
<feature type="region of interest" description="Disordered" evidence="1">
    <location>
        <begin position="1"/>
        <end position="136"/>
    </location>
</feature>
<accession>A0A8R1V1Y7</accession>
<evidence type="ECO:0000256" key="1">
    <source>
        <dbReference type="SAM" id="MobiDB-lite"/>
    </source>
</evidence>
<sequence>MDERPAARTERNELGMGRDENGRRMDLVEEEWTEGDETNGDESAEEIDVVDRKWTCNGPRGTVSSNNERETDGDGEEVDTGGEEGEGKRVTLLPSKNTMSSKKKAKKRKRNGERERKRSSGSPGLINNQEKDEIVR</sequence>
<evidence type="ECO:0000313" key="2">
    <source>
        <dbReference type="EnsemblMetazoa" id="PPA46226.1"/>
    </source>
</evidence>
<gene>
    <name evidence="2" type="primary">WBGene00284595</name>
</gene>
<proteinExistence type="predicted"/>
<keyword evidence="3" id="KW-1185">Reference proteome</keyword>
<dbReference type="Proteomes" id="UP000005239">
    <property type="component" value="Unassembled WGS sequence"/>
</dbReference>